<evidence type="ECO:0000313" key="3">
    <source>
        <dbReference type="EMBL" id="MBK1882605.1"/>
    </source>
</evidence>
<protein>
    <submittedName>
        <fullName evidence="3">Uncharacterized protein</fullName>
    </submittedName>
</protein>
<gene>
    <name evidence="3" type="ORF">JIN85_09270</name>
</gene>
<keyword evidence="2" id="KW-0812">Transmembrane</keyword>
<organism evidence="3 4">
    <name type="scientific">Luteolibacter pohnpeiensis</name>
    <dbReference type="NCBI Taxonomy" id="454153"/>
    <lineage>
        <taxon>Bacteria</taxon>
        <taxon>Pseudomonadati</taxon>
        <taxon>Verrucomicrobiota</taxon>
        <taxon>Verrucomicrobiia</taxon>
        <taxon>Verrucomicrobiales</taxon>
        <taxon>Verrucomicrobiaceae</taxon>
        <taxon>Luteolibacter</taxon>
    </lineage>
</organism>
<proteinExistence type="predicted"/>
<dbReference type="AlphaFoldDB" id="A0A934VVV1"/>
<evidence type="ECO:0000256" key="2">
    <source>
        <dbReference type="SAM" id="Phobius"/>
    </source>
</evidence>
<dbReference type="Proteomes" id="UP000603141">
    <property type="component" value="Unassembled WGS sequence"/>
</dbReference>
<comment type="caution">
    <text evidence="3">The sequence shown here is derived from an EMBL/GenBank/DDBJ whole genome shotgun (WGS) entry which is preliminary data.</text>
</comment>
<dbReference type="RefSeq" id="WP_200269905.1">
    <property type="nucleotide sequence ID" value="NZ_JAENIJ010000012.1"/>
</dbReference>
<evidence type="ECO:0000313" key="4">
    <source>
        <dbReference type="Proteomes" id="UP000603141"/>
    </source>
</evidence>
<reference evidence="3" key="1">
    <citation type="submission" date="2021-01" db="EMBL/GenBank/DDBJ databases">
        <title>Modified the classification status of verrucomicrobia.</title>
        <authorList>
            <person name="Feng X."/>
        </authorList>
    </citation>
    <scope>NUCLEOTIDE SEQUENCE</scope>
    <source>
        <strain evidence="3">KCTC 22041</strain>
    </source>
</reference>
<accession>A0A934VVV1</accession>
<sequence length="293" mass="32874">MKKLPHSAYLSTGLIAIGGVMYAYAGRVLVMNSDLRVPLNVLGINRSPYGEVIAMAMQSPINQYWNRGLEVQGPNKAPSPAQTSQDTSSASSGGISTFLNQLSLAHDTRTNPIPPSATQRRYLRQEIEDKLKFAYELDPSHYANYNSYHFFLTEPELGTRPELTPGAAKLAENTIKYCLSKKHDPRPSLTAAAATENVLELMFNDQHHATPKYTTAQMRKHLELLDYCIQRYHHLSAEWQADGNWELISPYRRAECEERLQFVMGVRDAAAATITRLEKLHQTKSLTPLLQGS</sequence>
<feature type="region of interest" description="Disordered" evidence="1">
    <location>
        <begin position="70"/>
        <end position="93"/>
    </location>
</feature>
<feature type="compositionally biased region" description="Low complexity" evidence="1">
    <location>
        <begin position="78"/>
        <end position="93"/>
    </location>
</feature>
<dbReference type="EMBL" id="JAENIJ010000012">
    <property type="protein sequence ID" value="MBK1882605.1"/>
    <property type="molecule type" value="Genomic_DNA"/>
</dbReference>
<evidence type="ECO:0000256" key="1">
    <source>
        <dbReference type="SAM" id="MobiDB-lite"/>
    </source>
</evidence>
<keyword evidence="4" id="KW-1185">Reference proteome</keyword>
<name>A0A934VVV1_9BACT</name>
<feature type="transmembrane region" description="Helical" evidence="2">
    <location>
        <begin position="7"/>
        <end position="25"/>
    </location>
</feature>
<keyword evidence="2" id="KW-1133">Transmembrane helix</keyword>
<keyword evidence="2" id="KW-0472">Membrane</keyword>